<reference evidence="1 4" key="2">
    <citation type="submission" date="2019-07" db="EMBL/GenBank/DDBJ databases">
        <title>Whole genome shotgun sequence of Alkalibacterium putridalgicola NBRC 103243.</title>
        <authorList>
            <person name="Hosoyama A."/>
            <person name="Uohara A."/>
            <person name="Ohji S."/>
            <person name="Ichikawa N."/>
        </authorList>
    </citation>
    <scope>NUCLEOTIDE SEQUENCE [LARGE SCALE GENOMIC DNA]</scope>
    <source>
        <strain evidence="1 4">NBRC 103243</strain>
    </source>
</reference>
<organism evidence="2 3">
    <name type="scientific">Alkalibacterium putridalgicola</name>
    <dbReference type="NCBI Taxonomy" id="426703"/>
    <lineage>
        <taxon>Bacteria</taxon>
        <taxon>Bacillati</taxon>
        <taxon>Bacillota</taxon>
        <taxon>Bacilli</taxon>
        <taxon>Lactobacillales</taxon>
        <taxon>Carnobacteriaceae</taxon>
        <taxon>Alkalibacterium</taxon>
    </lineage>
</organism>
<dbReference type="EMBL" id="FOBL01000005">
    <property type="protein sequence ID" value="SEL61390.1"/>
    <property type="molecule type" value="Genomic_DNA"/>
</dbReference>
<dbReference type="Proteomes" id="UP000198548">
    <property type="component" value="Unassembled WGS sequence"/>
</dbReference>
<reference evidence="2 3" key="1">
    <citation type="submission" date="2016-10" db="EMBL/GenBank/DDBJ databases">
        <authorList>
            <person name="de Groot N.N."/>
        </authorList>
    </citation>
    <scope>NUCLEOTIDE SEQUENCE [LARGE SCALE GENOMIC DNA]</scope>
    <source>
        <strain evidence="2 3">DSM 19182</strain>
    </source>
</reference>
<evidence type="ECO:0000313" key="4">
    <source>
        <dbReference type="Proteomes" id="UP000321425"/>
    </source>
</evidence>
<dbReference type="EMBL" id="BJUX01000008">
    <property type="protein sequence ID" value="GEK88905.1"/>
    <property type="molecule type" value="Genomic_DNA"/>
</dbReference>
<dbReference type="STRING" id="426703.SAMN04488100_10546"/>
<protein>
    <submittedName>
        <fullName evidence="2">Uncharacterized protein</fullName>
    </submittedName>
</protein>
<keyword evidence="4" id="KW-1185">Reference proteome</keyword>
<proteinExistence type="predicted"/>
<evidence type="ECO:0000313" key="1">
    <source>
        <dbReference type="EMBL" id="GEK88905.1"/>
    </source>
</evidence>
<sequence length="109" mass="12589">MEQLSLFSEPQEFKGIPVNYPDITFAKANRTREFAVFEGDDYYKVCYKNKAMFVFGMKPSGCEQRPIAYRFESIKTYWSLNGWGTHMLVESLLNRQIGSGIEELEGAIQ</sequence>
<evidence type="ECO:0000313" key="3">
    <source>
        <dbReference type="Proteomes" id="UP000198548"/>
    </source>
</evidence>
<dbReference type="Proteomes" id="UP000321425">
    <property type="component" value="Unassembled WGS sequence"/>
</dbReference>
<dbReference type="AlphaFoldDB" id="A0A1H7RM46"/>
<dbReference type="RefSeq" id="WP_091487000.1">
    <property type="nucleotide sequence ID" value="NZ_BJUX01000008.1"/>
</dbReference>
<accession>A0A1H7RM46</accession>
<name>A0A1H7RM46_9LACT</name>
<evidence type="ECO:0000313" key="2">
    <source>
        <dbReference type="EMBL" id="SEL61390.1"/>
    </source>
</evidence>
<gene>
    <name evidence="1" type="ORF">APU01nite_09440</name>
    <name evidence="2" type="ORF">SAMN04488100_10546</name>
</gene>